<dbReference type="Proteomes" id="UP000445000">
    <property type="component" value="Unassembled WGS sequence"/>
</dbReference>
<dbReference type="Pfam" id="PF02424">
    <property type="entry name" value="ApbE"/>
    <property type="match status" value="1"/>
</dbReference>
<evidence type="ECO:0000313" key="15">
    <source>
        <dbReference type="Proteomes" id="UP000445000"/>
    </source>
</evidence>
<protein>
    <recommendedName>
        <fullName evidence="3 11">FAD:protein FMN transferase</fullName>
        <ecNumber evidence="2 11">2.7.1.180</ecNumber>
    </recommendedName>
    <alternativeName>
        <fullName evidence="9 11">Flavin transferase</fullName>
    </alternativeName>
</protein>
<evidence type="ECO:0000256" key="4">
    <source>
        <dbReference type="ARBA" id="ARBA00022630"/>
    </source>
</evidence>
<dbReference type="EC" id="2.7.1.180" evidence="2 11"/>
<comment type="caution">
    <text evidence="14">The sequence shown here is derived from an EMBL/GenBank/DDBJ whole genome shotgun (WGS) entry which is preliminary data.</text>
</comment>
<organism evidence="14 15">
    <name type="scientific">Steroidobacter agaridevorans</name>
    <dbReference type="NCBI Taxonomy" id="2695856"/>
    <lineage>
        <taxon>Bacteria</taxon>
        <taxon>Pseudomonadati</taxon>
        <taxon>Pseudomonadota</taxon>
        <taxon>Gammaproteobacteria</taxon>
        <taxon>Steroidobacterales</taxon>
        <taxon>Steroidobacteraceae</taxon>
        <taxon>Steroidobacter</taxon>
    </lineage>
</organism>
<keyword evidence="15" id="KW-1185">Reference proteome</keyword>
<evidence type="ECO:0000256" key="6">
    <source>
        <dbReference type="ARBA" id="ARBA00022723"/>
    </source>
</evidence>
<dbReference type="GO" id="GO:0046872">
    <property type="term" value="F:metal ion binding"/>
    <property type="evidence" value="ECO:0007669"/>
    <property type="project" value="UniProtKB-UniRule"/>
</dbReference>
<evidence type="ECO:0000256" key="12">
    <source>
        <dbReference type="PIRSR" id="PIRSR006268-2"/>
    </source>
</evidence>
<evidence type="ECO:0000256" key="13">
    <source>
        <dbReference type="SAM" id="SignalP"/>
    </source>
</evidence>
<gene>
    <name evidence="14" type="ORF">GCM10011487_67030</name>
</gene>
<evidence type="ECO:0000256" key="1">
    <source>
        <dbReference type="ARBA" id="ARBA00008282"/>
    </source>
</evidence>
<keyword evidence="5 11" id="KW-0808">Transferase</keyword>
<keyword evidence="13" id="KW-0732">Signal</keyword>
<sequence>MRGMKQLLSTVLALFVLAQPARAEWIERVEDGIMGTRIVVELWASDKAQGNAAIEAVLAEMRRVDEGMSTYKPTSELSIVNARAAQEPIEISAELFDLLSTALDYSRLTDGAFDITYASVGYMYDFRKHVHPDEKQIAAALPGINYRHVELDRKNSTVHFARPGVRVDLGGIGKGHAVDRGIAVLQARGIDRALVTAGGDSRIIGDRFGQPWVVGIRHPDRKDEVIARIPLEDAALSTSGDYERYFDENGVRYHHIIDPKTGHSASKVRSATIIGPTATRTDGLSKTAFVLGPEKAIEIYNRLDDIDAVLVTPEGKVLYTKGLAPPDTAK</sequence>
<name>A0A829YPG4_9GAMM</name>
<keyword evidence="7 11" id="KW-0274">FAD</keyword>
<evidence type="ECO:0000256" key="7">
    <source>
        <dbReference type="ARBA" id="ARBA00022827"/>
    </source>
</evidence>
<dbReference type="AlphaFoldDB" id="A0A829YPG4"/>
<feature type="chain" id="PRO_5039934508" description="FAD:protein FMN transferase" evidence="13">
    <location>
        <begin position="24"/>
        <end position="330"/>
    </location>
</feature>
<dbReference type="PIRSF" id="PIRSF006268">
    <property type="entry name" value="ApbE"/>
    <property type="match status" value="1"/>
</dbReference>
<dbReference type="InterPro" id="IPR003374">
    <property type="entry name" value="ApbE-like_sf"/>
</dbReference>
<dbReference type="SUPFAM" id="SSF143631">
    <property type="entry name" value="ApbE-like"/>
    <property type="match status" value="1"/>
</dbReference>
<dbReference type="PANTHER" id="PTHR30040">
    <property type="entry name" value="THIAMINE BIOSYNTHESIS LIPOPROTEIN APBE"/>
    <property type="match status" value="1"/>
</dbReference>
<comment type="catalytic activity">
    <reaction evidence="10 11">
        <text>L-threonyl-[protein] + FAD = FMN-L-threonyl-[protein] + AMP + H(+)</text>
        <dbReference type="Rhea" id="RHEA:36847"/>
        <dbReference type="Rhea" id="RHEA-COMP:11060"/>
        <dbReference type="Rhea" id="RHEA-COMP:11061"/>
        <dbReference type="ChEBI" id="CHEBI:15378"/>
        <dbReference type="ChEBI" id="CHEBI:30013"/>
        <dbReference type="ChEBI" id="CHEBI:57692"/>
        <dbReference type="ChEBI" id="CHEBI:74257"/>
        <dbReference type="ChEBI" id="CHEBI:456215"/>
        <dbReference type="EC" id="2.7.1.180"/>
    </reaction>
</comment>
<evidence type="ECO:0000256" key="2">
    <source>
        <dbReference type="ARBA" id="ARBA00011955"/>
    </source>
</evidence>
<feature type="signal peptide" evidence="13">
    <location>
        <begin position="1"/>
        <end position="23"/>
    </location>
</feature>
<evidence type="ECO:0000256" key="11">
    <source>
        <dbReference type="PIRNR" id="PIRNR006268"/>
    </source>
</evidence>
<dbReference type="PANTHER" id="PTHR30040:SF2">
    <property type="entry name" value="FAD:PROTEIN FMN TRANSFERASE"/>
    <property type="match status" value="1"/>
</dbReference>
<keyword evidence="6 11" id="KW-0479">Metal-binding</keyword>
<evidence type="ECO:0000313" key="14">
    <source>
        <dbReference type="EMBL" id="GFE84703.1"/>
    </source>
</evidence>
<reference evidence="15" key="1">
    <citation type="submission" date="2020-01" db="EMBL/GenBank/DDBJ databases">
        <title>'Steroidobacter agaridevorans' sp. nov., agar-degrading bacteria isolated from rhizosphere soils.</title>
        <authorList>
            <person name="Ikenaga M."/>
            <person name="Kataoka M."/>
            <person name="Murouchi A."/>
            <person name="Katsuragi S."/>
            <person name="Sakai M."/>
        </authorList>
    </citation>
    <scope>NUCLEOTIDE SEQUENCE [LARGE SCALE GENOMIC DNA]</scope>
    <source>
        <strain evidence="15">YU21-B</strain>
    </source>
</reference>
<proteinExistence type="inferred from homology"/>
<evidence type="ECO:0000256" key="8">
    <source>
        <dbReference type="ARBA" id="ARBA00022842"/>
    </source>
</evidence>
<comment type="similarity">
    <text evidence="1 11">Belongs to the ApbE family.</text>
</comment>
<dbReference type="EMBL" id="BLJN01000010">
    <property type="protein sequence ID" value="GFE84703.1"/>
    <property type="molecule type" value="Genomic_DNA"/>
</dbReference>
<evidence type="ECO:0000256" key="5">
    <source>
        <dbReference type="ARBA" id="ARBA00022679"/>
    </source>
</evidence>
<accession>A0A829YPG4</accession>
<keyword evidence="4 11" id="KW-0285">Flavoprotein</keyword>
<feature type="binding site" evidence="12">
    <location>
        <position position="171"/>
    </location>
    <ligand>
        <name>Mg(2+)</name>
        <dbReference type="ChEBI" id="CHEBI:18420"/>
    </ligand>
</feature>
<dbReference type="InterPro" id="IPR024932">
    <property type="entry name" value="ApbE"/>
</dbReference>
<evidence type="ECO:0000256" key="9">
    <source>
        <dbReference type="ARBA" id="ARBA00031306"/>
    </source>
</evidence>
<dbReference type="Gene3D" id="3.10.520.10">
    <property type="entry name" value="ApbE-like domains"/>
    <property type="match status" value="1"/>
</dbReference>
<evidence type="ECO:0000256" key="3">
    <source>
        <dbReference type="ARBA" id="ARBA00016337"/>
    </source>
</evidence>
<comment type="cofactor">
    <cofactor evidence="12">
        <name>Mg(2+)</name>
        <dbReference type="ChEBI" id="CHEBI:18420"/>
    </cofactor>
    <cofactor evidence="12">
        <name>Mn(2+)</name>
        <dbReference type="ChEBI" id="CHEBI:29035"/>
    </cofactor>
    <text evidence="12">Magnesium. Can also use manganese.</text>
</comment>
<evidence type="ECO:0000256" key="10">
    <source>
        <dbReference type="ARBA" id="ARBA00048540"/>
    </source>
</evidence>
<feature type="binding site" evidence="12">
    <location>
        <position position="282"/>
    </location>
    <ligand>
        <name>Mg(2+)</name>
        <dbReference type="ChEBI" id="CHEBI:18420"/>
    </ligand>
</feature>
<keyword evidence="8 11" id="KW-0460">Magnesium</keyword>
<dbReference type="GO" id="GO:0016740">
    <property type="term" value="F:transferase activity"/>
    <property type="evidence" value="ECO:0007669"/>
    <property type="project" value="UniProtKB-UniRule"/>
</dbReference>